<comment type="caution">
    <text evidence="3">The sequence shown here is derived from an EMBL/GenBank/DDBJ whole genome shotgun (WGS) entry which is preliminary data.</text>
</comment>
<dbReference type="EMBL" id="VNIQ01000001">
    <property type="protein sequence ID" value="TYQ08739.1"/>
    <property type="molecule type" value="Genomic_DNA"/>
</dbReference>
<gene>
    <name evidence="3" type="ORF">FNL38_1011116</name>
</gene>
<sequence length="87" mass="8861">MLVVTIGLAAAGFAFLIIALTTGSIIWAWACIAICLAGAVLLLVSALTGKRAVLPLDEPDTTADVDTPDNTDFPGNHGGSANENGEH</sequence>
<keyword evidence="2" id="KW-0812">Transmembrane</keyword>
<keyword evidence="2" id="KW-0472">Membrane</keyword>
<reference evidence="3" key="1">
    <citation type="submission" date="2019-07" db="EMBL/GenBank/DDBJ databases">
        <title>Genomic Encyclopedia of Type Strains, Phase IV (KMG-IV): sequencing the most valuable type-strain genomes for metagenomic binning, comparative biology and taxonomic classification.</title>
        <authorList>
            <person name="Goeker M."/>
        </authorList>
    </citation>
    <scope>NUCLEOTIDE SEQUENCE</scope>
    <source>
        <strain evidence="3">DSM 44596</strain>
    </source>
</reference>
<evidence type="ECO:0000256" key="2">
    <source>
        <dbReference type="SAM" id="Phobius"/>
    </source>
</evidence>
<accession>A0A652YYH1</accession>
<proteinExistence type="predicted"/>
<evidence type="ECO:0000313" key="3">
    <source>
        <dbReference type="EMBL" id="TYQ08739.1"/>
    </source>
</evidence>
<name>A0A652YYH1_NOCGL</name>
<feature type="region of interest" description="Disordered" evidence="1">
    <location>
        <begin position="57"/>
        <end position="87"/>
    </location>
</feature>
<evidence type="ECO:0000256" key="1">
    <source>
        <dbReference type="SAM" id="MobiDB-lite"/>
    </source>
</evidence>
<organism evidence="3">
    <name type="scientific">Nocardia globerula</name>
    <dbReference type="NCBI Taxonomy" id="1818"/>
    <lineage>
        <taxon>Bacteria</taxon>
        <taxon>Bacillati</taxon>
        <taxon>Actinomycetota</taxon>
        <taxon>Actinomycetes</taxon>
        <taxon>Mycobacteriales</taxon>
        <taxon>Nocardiaceae</taxon>
        <taxon>Nocardia</taxon>
    </lineage>
</organism>
<feature type="transmembrane region" description="Helical" evidence="2">
    <location>
        <begin position="24"/>
        <end position="44"/>
    </location>
</feature>
<protein>
    <submittedName>
        <fullName evidence="3">Uncharacterized protein</fullName>
    </submittedName>
</protein>
<keyword evidence="2" id="KW-1133">Transmembrane helix</keyword>
<dbReference type="AlphaFoldDB" id="A0A652YYH1"/>
<feature type="compositionally biased region" description="Acidic residues" evidence="1">
    <location>
        <begin position="57"/>
        <end position="69"/>
    </location>
</feature>